<reference evidence="7 8" key="1">
    <citation type="submission" date="2017-09" db="EMBL/GenBank/DDBJ databases">
        <title>Complete genome sequence of Verrucomicrobial strain HZ-65, isolated from freshwater.</title>
        <authorList>
            <person name="Choi A."/>
        </authorList>
    </citation>
    <scope>NUCLEOTIDE SEQUENCE [LARGE SCALE GENOMIC DNA]</scope>
    <source>
        <strain evidence="7 8">HZ-65</strain>
    </source>
</reference>
<evidence type="ECO:0000313" key="8">
    <source>
        <dbReference type="Proteomes" id="UP000217265"/>
    </source>
</evidence>
<keyword evidence="8" id="KW-1185">Reference proteome</keyword>
<evidence type="ECO:0000256" key="3">
    <source>
        <dbReference type="ARBA" id="ARBA00022692"/>
    </source>
</evidence>
<dbReference type="PANTHER" id="PTHR32196:SF19">
    <property type="entry name" value="GALACTOFURANOSE TRANSPORTER PERMEASE PROTEIN YTFT"/>
    <property type="match status" value="1"/>
</dbReference>
<dbReference type="GO" id="GO:0005886">
    <property type="term" value="C:plasma membrane"/>
    <property type="evidence" value="ECO:0007669"/>
    <property type="project" value="UniProtKB-SubCell"/>
</dbReference>
<evidence type="ECO:0000256" key="6">
    <source>
        <dbReference type="SAM" id="Phobius"/>
    </source>
</evidence>
<dbReference type="InterPro" id="IPR001851">
    <property type="entry name" value="ABC_transp_permease"/>
</dbReference>
<protein>
    <submittedName>
        <fullName evidence="7">Sugar ABC transporter permease</fullName>
    </submittedName>
</protein>
<dbReference type="AlphaFoldDB" id="A0A290Q353"/>
<dbReference type="Pfam" id="PF02653">
    <property type="entry name" value="BPD_transp_2"/>
    <property type="match status" value="1"/>
</dbReference>
<dbReference type="PANTHER" id="PTHR32196">
    <property type="entry name" value="ABC TRANSPORTER PERMEASE PROTEIN YPHD-RELATED-RELATED"/>
    <property type="match status" value="1"/>
</dbReference>
<keyword evidence="2" id="KW-1003">Cell membrane</keyword>
<feature type="transmembrane region" description="Helical" evidence="6">
    <location>
        <begin position="168"/>
        <end position="189"/>
    </location>
</feature>
<feature type="transmembrane region" description="Helical" evidence="6">
    <location>
        <begin position="128"/>
        <end position="148"/>
    </location>
</feature>
<dbReference type="EMBL" id="CP023344">
    <property type="protein sequence ID" value="ATC62843.1"/>
    <property type="molecule type" value="Genomic_DNA"/>
</dbReference>
<keyword evidence="3 6" id="KW-0812">Transmembrane</keyword>
<dbReference type="OrthoDB" id="9813906at2"/>
<name>A0A290Q353_9BACT</name>
<dbReference type="RefSeq" id="WP_096054478.1">
    <property type="nucleotide sequence ID" value="NZ_CP023344.1"/>
</dbReference>
<feature type="transmembrane region" description="Helical" evidence="6">
    <location>
        <begin position="17"/>
        <end position="43"/>
    </location>
</feature>
<accession>A0A290Q353</accession>
<evidence type="ECO:0000256" key="5">
    <source>
        <dbReference type="ARBA" id="ARBA00023136"/>
    </source>
</evidence>
<dbReference type="Proteomes" id="UP000217265">
    <property type="component" value="Chromosome"/>
</dbReference>
<evidence type="ECO:0000256" key="2">
    <source>
        <dbReference type="ARBA" id="ARBA00022475"/>
    </source>
</evidence>
<feature type="transmembrane region" description="Helical" evidence="6">
    <location>
        <begin position="261"/>
        <end position="289"/>
    </location>
</feature>
<evidence type="ECO:0000256" key="4">
    <source>
        <dbReference type="ARBA" id="ARBA00022989"/>
    </source>
</evidence>
<proteinExistence type="predicted"/>
<sequence>MIDYAIPQTPPPARSPLIWPLAGLGLLLVINVIINPAFLKISILDGHLYGLPIDILNQGSRGMLLALGMTLVIATGGVDLAVGSLMAVAGAVTSTLLVQHGASLPVAILAGVSVTALGGLLSGLMVSWLGLQPIVATLILMIAGRGVAQKITGGEVIVVQNPSFEFLGNGFVLGLPFSILLVGVFYLLAQLFLRRTAAGLFIEAVGDNEKAARFAGLSAAKVKALVYVFSGICAGVAGLLATSNIRAADPYRAGEMMELDAIFAVVVGGTALTGGRFLIAGAFVGALLLQTLTTTMYVVGVPPDVATVPKALLIIVVCVAQSDVTRGWLRGLFKRRAL</sequence>
<feature type="transmembrane region" description="Helical" evidence="6">
    <location>
        <begin position="224"/>
        <end position="241"/>
    </location>
</feature>
<keyword evidence="4 6" id="KW-1133">Transmembrane helix</keyword>
<keyword evidence="5 6" id="KW-0472">Membrane</keyword>
<feature type="transmembrane region" description="Helical" evidence="6">
    <location>
        <begin position="64"/>
        <end position="90"/>
    </location>
</feature>
<evidence type="ECO:0000256" key="1">
    <source>
        <dbReference type="ARBA" id="ARBA00004651"/>
    </source>
</evidence>
<dbReference type="GO" id="GO:0022857">
    <property type="term" value="F:transmembrane transporter activity"/>
    <property type="evidence" value="ECO:0007669"/>
    <property type="project" value="InterPro"/>
</dbReference>
<gene>
    <name evidence="7" type="ORF">CMV30_02060</name>
</gene>
<evidence type="ECO:0000313" key="7">
    <source>
        <dbReference type="EMBL" id="ATC62843.1"/>
    </source>
</evidence>
<dbReference type="KEGG" id="vbh:CMV30_02060"/>
<feature type="transmembrane region" description="Helical" evidence="6">
    <location>
        <begin position="102"/>
        <end position="121"/>
    </location>
</feature>
<comment type="subcellular location">
    <subcellularLocation>
        <location evidence="1">Cell membrane</location>
        <topology evidence="1">Multi-pass membrane protein</topology>
    </subcellularLocation>
</comment>
<dbReference type="CDD" id="cd06579">
    <property type="entry name" value="TM_PBP1_transp_AraH_like"/>
    <property type="match status" value="1"/>
</dbReference>
<organism evidence="7 8">
    <name type="scientific">Nibricoccus aquaticus</name>
    <dbReference type="NCBI Taxonomy" id="2576891"/>
    <lineage>
        <taxon>Bacteria</taxon>
        <taxon>Pseudomonadati</taxon>
        <taxon>Verrucomicrobiota</taxon>
        <taxon>Opitutia</taxon>
        <taxon>Opitutales</taxon>
        <taxon>Opitutaceae</taxon>
        <taxon>Nibricoccus</taxon>
    </lineage>
</organism>